<comment type="caution">
    <text evidence="10">The sequence shown here is derived from an EMBL/GenBank/DDBJ whole genome shotgun (WGS) entry which is preliminary data.</text>
</comment>
<dbReference type="InterPro" id="IPR039420">
    <property type="entry name" value="WalR-like"/>
</dbReference>
<dbReference type="InterPro" id="IPR011006">
    <property type="entry name" value="CheY-like_superfamily"/>
</dbReference>
<organism evidence="10 11">
    <name type="scientific">Tumebacillus lacus</name>
    <dbReference type="NCBI Taxonomy" id="2995335"/>
    <lineage>
        <taxon>Bacteria</taxon>
        <taxon>Bacillati</taxon>
        <taxon>Bacillota</taxon>
        <taxon>Bacilli</taxon>
        <taxon>Bacillales</taxon>
        <taxon>Alicyclobacillaceae</taxon>
        <taxon>Tumebacillus</taxon>
    </lineage>
</organism>
<evidence type="ECO:0000256" key="6">
    <source>
        <dbReference type="PROSITE-ProRule" id="PRU00169"/>
    </source>
</evidence>
<evidence type="ECO:0000256" key="1">
    <source>
        <dbReference type="ARBA" id="ARBA00022553"/>
    </source>
</evidence>
<dbReference type="CDD" id="cd17574">
    <property type="entry name" value="REC_OmpR"/>
    <property type="match status" value="1"/>
</dbReference>
<name>A0ABT3WYU3_9BACL</name>
<dbReference type="SMART" id="SM00862">
    <property type="entry name" value="Trans_reg_C"/>
    <property type="match status" value="1"/>
</dbReference>
<dbReference type="SMART" id="SM00448">
    <property type="entry name" value="REC"/>
    <property type="match status" value="1"/>
</dbReference>
<dbReference type="InterPro" id="IPR036388">
    <property type="entry name" value="WH-like_DNA-bd_sf"/>
</dbReference>
<dbReference type="Proteomes" id="UP001208017">
    <property type="component" value="Unassembled WGS sequence"/>
</dbReference>
<keyword evidence="4 7" id="KW-0238">DNA-binding</keyword>
<dbReference type="InterPro" id="IPR016032">
    <property type="entry name" value="Sig_transdc_resp-reg_C-effctor"/>
</dbReference>
<dbReference type="PANTHER" id="PTHR48111">
    <property type="entry name" value="REGULATOR OF RPOS"/>
    <property type="match status" value="1"/>
</dbReference>
<dbReference type="PROSITE" id="PS50110">
    <property type="entry name" value="RESPONSE_REGULATORY"/>
    <property type="match status" value="1"/>
</dbReference>
<evidence type="ECO:0000313" key="10">
    <source>
        <dbReference type="EMBL" id="MCX7569849.1"/>
    </source>
</evidence>
<evidence type="ECO:0000256" key="2">
    <source>
        <dbReference type="ARBA" id="ARBA00023012"/>
    </source>
</evidence>
<dbReference type="Pfam" id="PF00072">
    <property type="entry name" value="Response_reg"/>
    <property type="match status" value="1"/>
</dbReference>
<evidence type="ECO:0000256" key="4">
    <source>
        <dbReference type="ARBA" id="ARBA00023125"/>
    </source>
</evidence>
<sequence length="224" mass="25523">MSRERILIADDEADMRTLLRIALQAQGYETLEAENGRVACAMLERDAVDLLILDIMMPEMDGYRVLRELRGEERMPPTLILSARGSVDDRVQGLELGASDYLVKPFDMRELVARVAALLRRHSPPREDEFLIDRLAKEVRIAGARLDLTPKEFELLELLANRPQQVFTREQIVELLWGYDYTGELRAVDTHIKNIRLKLREAGADPGRVATVRGFGYKYEAGQA</sequence>
<keyword evidence="3" id="KW-0805">Transcription regulation</keyword>
<dbReference type="InterPro" id="IPR001789">
    <property type="entry name" value="Sig_transdc_resp-reg_receiver"/>
</dbReference>
<dbReference type="PROSITE" id="PS51755">
    <property type="entry name" value="OMPR_PHOB"/>
    <property type="match status" value="1"/>
</dbReference>
<feature type="DNA-binding region" description="OmpR/PhoB-type" evidence="7">
    <location>
        <begin position="122"/>
        <end position="221"/>
    </location>
</feature>
<feature type="modified residue" description="4-aspartylphosphate" evidence="6">
    <location>
        <position position="54"/>
    </location>
</feature>
<dbReference type="PANTHER" id="PTHR48111:SF1">
    <property type="entry name" value="TWO-COMPONENT RESPONSE REGULATOR ORR33"/>
    <property type="match status" value="1"/>
</dbReference>
<evidence type="ECO:0000259" key="9">
    <source>
        <dbReference type="PROSITE" id="PS51755"/>
    </source>
</evidence>
<dbReference type="Gene3D" id="3.40.50.2300">
    <property type="match status" value="1"/>
</dbReference>
<reference evidence="10 11" key="1">
    <citation type="submission" date="2022-11" db="EMBL/GenBank/DDBJ databases">
        <title>Study of microbial diversity in lake waters.</title>
        <authorList>
            <person name="Zhang J."/>
        </authorList>
    </citation>
    <scope>NUCLEOTIDE SEQUENCE [LARGE SCALE GENOMIC DNA]</scope>
    <source>
        <strain evidence="10 11">DT12</strain>
    </source>
</reference>
<dbReference type="Pfam" id="PF00486">
    <property type="entry name" value="Trans_reg_C"/>
    <property type="match status" value="1"/>
</dbReference>
<dbReference type="Gene3D" id="6.10.250.690">
    <property type="match status" value="1"/>
</dbReference>
<evidence type="ECO:0000256" key="5">
    <source>
        <dbReference type="ARBA" id="ARBA00023163"/>
    </source>
</evidence>
<protein>
    <submittedName>
        <fullName evidence="10">Response regulator transcription factor</fullName>
    </submittedName>
</protein>
<dbReference type="Gene3D" id="1.10.10.10">
    <property type="entry name" value="Winged helix-like DNA-binding domain superfamily/Winged helix DNA-binding domain"/>
    <property type="match status" value="1"/>
</dbReference>
<keyword evidence="11" id="KW-1185">Reference proteome</keyword>
<evidence type="ECO:0000256" key="7">
    <source>
        <dbReference type="PROSITE-ProRule" id="PRU01091"/>
    </source>
</evidence>
<dbReference type="RefSeq" id="WP_267151099.1">
    <property type="nucleotide sequence ID" value="NZ_JAPMLT010000003.1"/>
</dbReference>
<evidence type="ECO:0000313" key="11">
    <source>
        <dbReference type="Proteomes" id="UP001208017"/>
    </source>
</evidence>
<keyword evidence="5" id="KW-0804">Transcription</keyword>
<proteinExistence type="predicted"/>
<gene>
    <name evidence="10" type="ORF">OS242_07720</name>
</gene>
<dbReference type="InterPro" id="IPR001867">
    <property type="entry name" value="OmpR/PhoB-type_DNA-bd"/>
</dbReference>
<accession>A0ABT3WYU3</accession>
<keyword evidence="1 6" id="KW-0597">Phosphoprotein</keyword>
<dbReference type="SUPFAM" id="SSF46894">
    <property type="entry name" value="C-terminal effector domain of the bipartite response regulators"/>
    <property type="match status" value="1"/>
</dbReference>
<evidence type="ECO:0000259" key="8">
    <source>
        <dbReference type="PROSITE" id="PS50110"/>
    </source>
</evidence>
<dbReference type="EMBL" id="JAPMLT010000003">
    <property type="protein sequence ID" value="MCX7569849.1"/>
    <property type="molecule type" value="Genomic_DNA"/>
</dbReference>
<feature type="domain" description="Response regulatory" evidence="8">
    <location>
        <begin position="5"/>
        <end position="119"/>
    </location>
</feature>
<feature type="domain" description="OmpR/PhoB-type" evidence="9">
    <location>
        <begin position="122"/>
        <end position="221"/>
    </location>
</feature>
<evidence type="ECO:0000256" key="3">
    <source>
        <dbReference type="ARBA" id="ARBA00023015"/>
    </source>
</evidence>
<keyword evidence="2" id="KW-0902">Two-component regulatory system</keyword>
<dbReference type="SUPFAM" id="SSF52172">
    <property type="entry name" value="CheY-like"/>
    <property type="match status" value="1"/>
</dbReference>
<dbReference type="CDD" id="cd00383">
    <property type="entry name" value="trans_reg_C"/>
    <property type="match status" value="1"/>
</dbReference>